<evidence type="ECO:0000313" key="3">
    <source>
        <dbReference type="Proteomes" id="UP000035067"/>
    </source>
</evidence>
<reference evidence="2 3" key="1">
    <citation type="submission" date="2015-01" db="EMBL/GenBank/DDBJ databases">
        <title>Lifestyle Evolution in Cyanobacterial Symbionts of Sponges.</title>
        <authorList>
            <person name="Burgsdorf I."/>
            <person name="Slaby B.M."/>
            <person name="Handley K.M."/>
            <person name="Haber M."/>
            <person name="Blom J."/>
            <person name="Marshall C.W."/>
            <person name="Gilbert J.A."/>
            <person name="Hentschel U."/>
            <person name="Steindler L."/>
        </authorList>
    </citation>
    <scope>NUCLEOTIDE SEQUENCE [LARGE SCALE GENOMIC DNA]</scope>
    <source>
        <strain evidence="2">SP3</strain>
    </source>
</reference>
<comment type="caution">
    <text evidence="2">The sequence shown here is derived from an EMBL/GenBank/DDBJ whole genome shotgun (WGS) entry which is preliminary data.</text>
</comment>
<proteinExistence type="predicted"/>
<gene>
    <name evidence="2" type="ORF">TE42_00495</name>
</gene>
<feature type="region of interest" description="Disordered" evidence="1">
    <location>
        <begin position="68"/>
        <end position="91"/>
    </location>
</feature>
<organism evidence="2 3">
    <name type="scientific">Candidatus Synechococcus spongiarum SP3</name>
    <dbReference type="NCBI Taxonomy" id="1604020"/>
    <lineage>
        <taxon>Bacteria</taxon>
        <taxon>Bacillati</taxon>
        <taxon>Cyanobacteriota</taxon>
        <taxon>Cyanophyceae</taxon>
        <taxon>Synechococcales</taxon>
        <taxon>Synechococcaceae</taxon>
        <taxon>Synechococcus</taxon>
    </lineage>
</organism>
<sequence length="107" mass="11711">MGLEYTRHGSLIHTLVHILSCLAAYTLTQLKVNIGKTLVLNSMAGIPTASWPYPVFGNLTLTSTAKTRKQQQQAAADLPSPQKASQNITKPAKELELCSPYPGLEFW</sequence>
<protein>
    <recommendedName>
        <fullName evidence="4">Transposase DDE domain-containing protein</fullName>
    </recommendedName>
</protein>
<dbReference type="PATRIC" id="fig|1604020.3.peg.303"/>
<evidence type="ECO:0008006" key="4">
    <source>
        <dbReference type="Google" id="ProtNLM"/>
    </source>
</evidence>
<name>A0A0G2HND1_9SYNE</name>
<evidence type="ECO:0000313" key="2">
    <source>
        <dbReference type="EMBL" id="KKZ13479.1"/>
    </source>
</evidence>
<accession>A0A0G2HND1</accession>
<dbReference type="EMBL" id="JXQG01000001">
    <property type="protein sequence ID" value="KKZ13479.1"/>
    <property type="molecule type" value="Genomic_DNA"/>
</dbReference>
<dbReference type="Proteomes" id="UP000035067">
    <property type="component" value="Unassembled WGS sequence"/>
</dbReference>
<dbReference type="AlphaFoldDB" id="A0A0G2HND1"/>
<evidence type="ECO:0000256" key="1">
    <source>
        <dbReference type="SAM" id="MobiDB-lite"/>
    </source>
</evidence>